<feature type="binding site" evidence="11">
    <location>
        <position position="581"/>
    </location>
    <ligand>
        <name>Zn(2+)</name>
        <dbReference type="ChEBI" id="CHEBI:29105"/>
    </ligand>
</feature>
<feature type="binding site" evidence="11">
    <location>
        <position position="645"/>
    </location>
    <ligand>
        <name>Zn(2+)</name>
        <dbReference type="ChEBI" id="CHEBI:29105"/>
    </ligand>
</feature>
<accession>A0A543NHW5</accession>
<dbReference type="GO" id="GO:0016020">
    <property type="term" value="C:membrane"/>
    <property type="evidence" value="ECO:0007669"/>
    <property type="project" value="UniProtKB-SubCell"/>
</dbReference>
<dbReference type="InterPro" id="IPR045066">
    <property type="entry name" value="Beta_CA_cladeB"/>
</dbReference>
<feature type="region of interest" description="Disordered" evidence="12">
    <location>
        <begin position="754"/>
        <end position="774"/>
    </location>
</feature>
<comment type="similarity">
    <text evidence="2">Belongs to the beta-class carbonic anhydrase family.</text>
</comment>
<comment type="catalytic activity">
    <reaction evidence="10">
        <text>hydrogencarbonate + H(+) = CO2 + H2O</text>
        <dbReference type="Rhea" id="RHEA:10748"/>
        <dbReference type="ChEBI" id="CHEBI:15377"/>
        <dbReference type="ChEBI" id="CHEBI:15378"/>
        <dbReference type="ChEBI" id="CHEBI:16526"/>
        <dbReference type="ChEBI" id="CHEBI:17544"/>
        <dbReference type="EC" id="4.2.1.1"/>
    </reaction>
</comment>
<feature type="region of interest" description="Disordered" evidence="12">
    <location>
        <begin position="510"/>
        <end position="552"/>
    </location>
</feature>
<dbReference type="PROSITE" id="PS00704">
    <property type="entry name" value="PROK_CO2_ANHYDRASE_1"/>
    <property type="match status" value="1"/>
</dbReference>
<evidence type="ECO:0000256" key="7">
    <source>
        <dbReference type="ARBA" id="ARBA00023136"/>
    </source>
</evidence>
<dbReference type="RefSeq" id="WP_141922780.1">
    <property type="nucleotide sequence ID" value="NZ_VFQC01000001.1"/>
</dbReference>
<dbReference type="GO" id="GO:0004089">
    <property type="term" value="F:carbonate dehydratase activity"/>
    <property type="evidence" value="ECO:0007669"/>
    <property type="project" value="UniProtKB-EC"/>
</dbReference>
<evidence type="ECO:0000259" key="14">
    <source>
        <dbReference type="Pfam" id="PF00916"/>
    </source>
</evidence>
<reference evidence="15 16" key="1">
    <citation type="submission" date="2019-06" db="EMBL/GenBank/DDBJ databases">
        <title>Sequencing the genomes of 1000 actinobacteria strains.</title>
        <authorList>
            <person name="Klenk H.-P."/>
        </authorList>
    </citation>
    <scope>NUCLEOTIDE SEQUENCE [LARGE SCALE GENOMIC DNA]</scope>
    <source>
        <strain evidence="15 16">DSM 45015</strain>
    </source>
</reference>
<feature type="domain" description="SLC26A/SulP transporter" evidence="14">
    <location>
        <begin position="33"/>
        <end position="389"/>
    </location>
</feature>
<comment type="function">
    <text evidence="9">Catalyzes the reversible hydration of carbon dioxide to form bicarbonate.</text>
</comment>
<feature type="transmembrane region" description="Helical" evidence="13">
    <location>
        <begin position="179"/>
        <end position="199"/>
    </location>
</feature>
<dbReference type="SMART" id="SM00947">
    <property type="entry name" value="Pro_CA"/>
    <property type="match status" value="1"/>
</dbReference>
<feature type="transmembrane region" description="Helical" evidence="13">
    <location>
        <begin position="341"/>
        <end position="370"/>
    </location>
</feature>
<evidence type="ECO:0000256" key="8">
    <source>
        <dbReference type="ARBA" id="ARBA00023239"/>
    </source>
</evidence>
<evidence type="ECO:0000256" key="2">
    <source>
        <dbReference type="ARBA" id="ARBA00006217"/>
    </source>
</evidence>
<dbReference type="OrthoDB" id="9771198at2"/>
<keyword evidence="5 11" id="KW-0862">Zinc</keyword>
<evidence type="ECO:0000256" key="4">
    <source>
        <dbReference type="ARBA" id="ARBA00022692"/>
    </source>
</evidence>
<name>A0A543NHW5_9ACTN</name>
<dbReference type="Pfam" id="PF00484">
    <property type="entry name" value="Pro_CA"/>
    <property type="match status" value="1"/>
</dbReference>
<feature type="binding site" evidence="11">
    <location>
        <position position="583"/>
    </location>
    <ligand>
        <name>Zn(2+)</name>
        <dbReference type="ChEBI" id="CHEBI:29105"/>
    </ligand>
</feature>
<protein>
    <recommendedName>
        <fullName evidence="3">carbonic anhydrase</fullName>
        <ecNumber evidence="3">4.2.1.1</ecNumber>
    </recommendedName>
</protein>
<evidence type="ECO:0000256" key="9">
    <source>
        <dbReference type="ARBA" id="ARBA00024993"/>
    </source>
</evidence>
<dbReference type="SUPFAM" id="SSF53056">
    <property type="entry name" value="beta-carbonic anhydrase, cab"/>
    <property type="match status" value="1"/>
</dbReference>
<dbReference type="CDD" id="cd00884">
    <property type="entry name" value="beta_CA_cladeB"/>
    <property type="match status" value="1"/>
</dbReference>
<proteinExistence type="inferred from homology"/>
<keyword evidence="6 13" id="KW-1133">Transmembrane helix</keyword>
<keyword evidence="4 13" id="KW-0812">Transmembrane</keyword>
<keyword evidence="8" id="KW-0456">Lyase</keyword>
<feature type="transmembrane region" description="Helical" evidence="13">
    <location>
        <begin position="61"/>
        <end position="83"/>
    </location>
</feature>
<evidence type="ECO:0000313" key="16">
    <source>
        <dbReference type="Proteomes" id="UP000317422"/>
    </source>
</evidence>
<evidence type="ECO:0000256" key="5">
    <source>
        <dbReference type="ARBA" id="ARBA00022833"/>
    </source>
</evidence>
<evidence type="ECO:0000256" key="12">
    <source>
        <dbReference type="SAM" id="MobiDB-lite"/>
    </source>
</evidence>
<feature type="transmembrane region" description="Helical" evidence="13">
    <location>
        <begin position="261"/>
        <end position="283"/>
    </location>
</feature>
<evidence type="ECO:0000256" key="6">
    <source>
        <dbReference type="ARBA" id="ARBA00022989"/>
    </source>
</evidence>
<dbReference type="InterPro" id="IPR011547">
    <property type="entry name" value="SLC26A/SulP_dom"/>
</dbReference>
<sequence length="774" mass="81837">MRAAPQRPRTARQEAPTAPLTRVRSLPLPANLPGDFAASLVVFLVAVPLSLGIAIASGAPLISGIIAAAVGGIVAGTTGGSAVQVSGPTAGLTIIVFGLVQSYGWQVTCLITALAGVVQLGLGAFRAARAALAVSPAVIHGMLAGVGVTIALAQLHVVLGGDPQSSAVTNILELPQQLVNNHTAAVAVGVVTMATMFLWSRLPRLGGLRPSRIPAALMAVGGATVLAAVAGWDVERVALPESFSAAWSGPAFPGLEQVPGVTVGVFTVAMVASVESLLCAIAVDRLHDGRRVRLNRELLGQGAANIASGTLGGLPVAGVIVRGTTNVRAGGRTPLATVLHGVWVLLFVALFAHLVELIPMAALAGLLVFVGFQMVDVAHLRYLHRQREAPVYVATLVAVVAFGIGTGVMIGVALALALSLRRLTRLSILTEQVHDRWHVVVKGSLTFLGVPRVTQVLRTLPTGSHVDLDLHVDFMDHAAFESIHTWRLDHERTGGCVDIDEIHENWYERSSMQTPPAHKTSPRETAQRWTPWSMDDSGGTSPSDLLHSGVQEHHAAVTDRMRTLMAQLAQGQNPPFLFITCADSRVVPNLITGSGPGDLFTVRNIGNLVPRNDEEPTDHSVGAAIEYAVEVLGVSAIAVCGHSNCGAMKALLSEAGSEPDSERLEHLGPWLRGAAPSLERFAATSPAPANPAESLRLLAQNNVTQQLDNLLTYPGVRSRSERGELKLFGLYYDLETVRMHILDENRTEFVPIRFEGDGTPRQEHSPEQQDTSPA</sequence>
<dbReference type="EC" id="4.2.1.1" evidence="3"/>
<comment type="cofactor">
    <cofactor evidence="11">
        <name>Zn(2+)</name>
        <dbReference type="ChEBI" id="CHEBI:29105"/>
    </cofactor>
    <text evidence="11">Binds 1 zinc ion per subunit.</text>
</comment>
<evidence type="ECO:0000256" key="13">
    <source>
        <dbReference type="SAM" id="Phobius"/>
    </source>
</evidence>
<evidence type="ECO:0000256" key="11">
    <source>
        <dbReference type="PIRSR" id="PIRSR601765-1"/>
    </source>
</evidence>
<keyword evidence="16" id="KW-1185">Reference proteome</keyword>
<feature type="transmembrane region" description="Helical" evidence="13">
    <location>
        <begin position="137"/>
        <end position="159"/>
    </location>
</feature>
<dbReference type="GO" id="GO:0015976">
    <property type="term" value="P:carbon utilization"/>
    <property type="evidence" value="ECO:0007669"/>
    <property type="project" value="InterPro"/>
</dbReference>
<feature type="transmembrane region" description="Helical" evidence="13">
    <location>
        <begin position="103"/>
        <end position="125"/>
    </location>
</feature>
<dbReference type="InterPro" id="IPR015892">
    <property type="entry name" value="Carbonic_anhydrase_CS"/>
</dbReference>
<comment type="caution">
    <text evidence="15">The sequence shown here is derived from an EMBL/GenBank/DDBJ whole genome shotgun (WGS) entry which is preliminary data.</text>
</comment>
<organism evidence="15 16">
    <name type="scientific">Haloactinospora alba</name>
    <dbReference type="NCBI Taxonomy" id="405555"/>
    <lineage>
        <taxon>Bacteria</taxon>
        <taxon>Bacillati</taxon>
        <taxon>Actinomycetota</taxon>
        <taxon>Actinomycetes</taxon>
        <taxon>Streptosporangiales</taxon>
        <taxon>Nocardiopsidaceae</taxon>
        <taxon>Haloactinospora</taxon>
    </lineage>
</organism>
<dbReference type="GO" id="GO:0008270">
    <property type="term" value="F:zinc ion binding"/>
    <property type="evidence" value="ECO:0007669"/>
    <property type="project" value="InterPro"/>
</dbReference>
<feature type="transmembrane region" description="Helical" evidence="13">
    <location>
        <begin position="391"/>
        <end position="418"/>
    </location>
</feature>
<feature type="binding site" evidence="11">
    <location>
        <position position="642"/>
    </location>
    <ligand>
        <name>Zn(2+)</name>
        <dbReference type="ChEBI" id="CHEBI:29105"/>
    </ligand>
</feature>
<dbReference type="Pfam" id="PF00916">
    <property type="entry name" value="Sulfate_transp"/>
    <property type="match status" value="1"/>
</dbReference>
<keyword evidence="7 13" id="KW-0472">Membrane</keyword>
<dbReference type="InterPro" id="IPR036874">
    <property type="entry name" value="Carbonic_anhydrase_sf"/>
</dbReference>
<keyword evidence="11" id="KW-0479">Metal-binding</keyword>
<gene>
    <name evidence="15" type="ORF">FHX37_1342</name>
</gene>
<evidence type="ECO:0000256" key="10">
    <source>
        <dbReference type="ARBA" id="ARBA00048348"/>
    </source>
</evidence>
<dbReference type="GO" id="GO:0055085">
    <property type="term" value="P:transmembrane transport"/>
    <property type="evidence" value="ECO:0007669"/>
    <property type="project" value="InterPro"/>
</dbReference>
<dbReference type="Gene3D" id="3.40.1050.10">
    <property type="entry name" value="Carbonic anhydrase"/>
    <property type="match status" value="1"/>
</dbReference>
<feature type="transmembrane region" description="Helical" evidence="13">
    <location>
        <begin position="211"/>
        <end position="232"/>
    </location>
</feature>
<dbReference type="PANTHER" id="PTHR11814">
    <property type="entry name" value="SULFATE TRANSPORTER"/>
    <property type="match status" value="1"/>
</dbReference>
<dbReference type="AlphaFoldDB" id="A0A543NHW5"/>
<dbReference type="InterPro" id="IPR001902">
    <property type="entry name" value="SLC26A/SulP_fam"/>
</dbReference>
<feature type="compositionally biased region" description="Basic and acidic residues" evidence="12">
    <location>
        <begin position="754"/>
        <end position="767"/>
    </location>
</feature>
<evidence type="ECO:0000313" key="15">
    <source>
        <dbReference type="EMBL" id="TQN31438.1"/>
    </source>
</evidence>
<dbReference type="EMBL" id="VFQC01000001">
    <property type="protein sequence ID" value="TQN31438.1"/>
    <property type="molecule type" value="Genomic_DNA"/>
</dbReference>
<comment type="subcellular location">
    <subcellularLocation>
        <location evidence="1">Membrane</location>
        <topology evidence="1">Multi-pass membrane protein</topology>
    </subcellularLocation>
</comment>
<dbReference type="Proteomes" id="UP000317422">
    <property type="component" value="Unassembled WGS sequence"/>
</dbReference>
<dbReference type="InterPro" id="IPR001765">
    <property type="entry name" value="Carbonic_anhydrase"/>
</dbReference>
<evidence type="ECO:0000256" key="1">
    <source>
        <dbReference type="ARBA" id="ARBA00004141"/>
    </source>
</evidence>
<evidence type="ECO:0000256" key="3">
    <source>
        <dbReference type="ARBA" id="ARBA00012925"/>
    </source>
</evidence>
<feature type="transmembrane region" description="Helical" evidence="13">
    <location>
        <begin position="36"/>
        <end position="54"/>
    </location>
</feature>